<keyword evidence="1" id="KW-0489">Methyltransferase</keyword>
<dbReference type="PANTHER" id="PTHR43464:SF19">
    <property type="entry name" value="UBIQUINONE BIOSYNTHESIS O-METHYLTRANSFERASE, MITOCHONDRIAL"/>
    <property type="match status" value="1"/>
</dbReference>
<protein>
    <recommendedName>
        <fullName evidence="4">Methyltransferase domain-containing protein</fullName>
    </recommendedName>
</protein>
<dbReference type="EMBL" id="BOML01000056">
    <property type="protein sequence ID" value="GIE05333.1"/>
    <property type="molecule type" value="Genomic_DNA"/>
</dbReference>
<dbReference type="Gene3D" id="3.40.50.150">
    <property type="entry name" value="Vaccinia Virus protein VP39"/>
    <property type="match status" value="1"/>
</dbReference>
<gene>
    <name evidence="5" type="ORF">Adu01nite_66830</name>
</gene>
<evidence type="ECO:0000256" key="2">
    <source>
        <dbReference type="ARBA" id="ARBA00022679"/>
    </source>
</evidence>
<keyword evidence="3" id="KW-0949">S-adenosyl-L-methionine</keyword>
<dbReference type="InterPro" id="IPR029063">
    <property type="entry name" value="SAM-dependent_MTases_sf"/>
</dbReference>
<evidence type="ECO:0000256" key="1">
    <source>
        <dbReference type="ARBA" id="ARBA00022603"/>
    </source>
</evidence>
<organism evidence="5 6">
    <name type="scientific">Paractinoplanes durhamensis</name>
    <dbReference type="NCBI Taxonomy" id="113563"/>
    <lineage>
        <taxon>Bacteria</taxon>
        <taxon>Bacillati</taxon>
        <taxon>Actinomycetota</taxon>
        <taxon>Actinomycetes</taxon>
        <taxon>Micromonosporales</taxon>
        <taxon>Micromonosporaceae</taxon>
        <taxon>Paractinoplanes</taxon>
    </lineage>
</organism>
<dbReference type="InterPro" id="IPR041698">
    <property type="entry name" value="Methyltransf_25"/>
</dbReference>
<evidence type="ECO:0000313" key="5">
    <source>
        <dbReference type="EMBL" id="GIE05333.1"/>
    </source>
</evidence>
<name>A0ABQ3Z681_9ACTN</name>
<evidence type="ECO:0000259" key="4">
    <source>
        <dbReference type="Pfam" id="PF13649"/>
    </source>
</evidence>
<dbReference type="CDD" id="cd02440">
    <property type="entry name" value="AdoMet_MTases"/>
    <property type="match status" value="1"/>
</dbReference>
<keyword evidence="2" id="KW-0808">Transferase</keyword>
<dbReference type="Pfam" id="PF13649">
    <property type="entry name" value="Methyltransf_25"/>
    <property type="match status" value="1"/>
</dbReference>
<accession>A0ABQ3Z681</accession>
<evidence type="ECO:0000256" key="3">
    <source>
        <dbReference type="ARBA" id="ARBA00022691"/>
    </source>
</evidence>
<dbReference type="RefSeq" id="WP_203732919.1">
    <property type="nucleotide sequence ID" value="NZ_BAAATX010000018.1"/>
</dbReference>
<feature type="domain" description="Methyltransferase" evidence="4">
    <location>
        <begin position="47"/>
        <end position="137"/>
    </location>
</feature>
<dbReference type="SUPFAM" id="SSF53335">
    <property type="entry name" value="S-adenosyl-L-methionine-dependent methyltransferases"/>
    <property type="match status" value="1"/>
</dbReference>
<dbReference type="PANTHER" id="PTHR43464">
    <property type="entry name" value="METHYLTRANSFERASE"/>
    <property type="match status" value="1"/>
</dbReference>
<sequence length="262" mass="27774">MTGDLIEHYGTDLIEDTRLHRSPHGRLEFLRTQELIRRHLPAAPLRILDVGGATGVHAAWLAADGHDVQVIDPVPAHVEASAQLPGVTAQLGDARALDAPDRTADVVMLLGPLYHLTESADRARSLAEAVRVLRPGGLLVAAGISRYLTLLEMGSDGNLTADAEPSLRAVMTTGSYDGHVGFLPSHFHTADELVAEVRTAGVNDVIVYGVEGPTWAALDTAGMAAFDGLVEAAIRGARLTEQDPHLINASAHFLAVAQTPVH</sequence>
<comment type="caution">
    <text evidence="5">The sequence shown here is derived from an EMBL/GenBank/DDBJ whole genome shotgun (WGS) entry which is preliminary data.</text>
</comment>
<proteinExistence type="predicted"/>
<evidence type="ECO:0000313" key="6">
    <source>
        <dbReference type="Proteomes" id="UP000637628"/>
    </source>
</evidence>
<keyword evidence="6" id="KW-1185">Reference proteome</keyword>
<dbReference type="Proteomes" id="UP000637628">
    <property type="component" value="Unassembled WGS sequence"/>
</dbReference>
<reference evidence="5 6" key="1">
    <citation type="submission" date="2021-01" db="EMBL/GenBank/DDBJ databases">
        <title>Whole genome shotgun sequence of Actinoplanes durhamensis NBRC 14914.</title>
        <authorList>
            <person name="Komaki H."/>
            <person name="Tamura T."/>
        </authorList>
    </citation>
    <scope>NUCLEOTIDE SEQUENCE [LARGE SCALE GENOMIC DNA]</scope>
    <source>
        <strain evidence="5 6">NBRC 14914</strain>
    </source>
</reference>